<feature type="region of interest" description="Disordered" evidence="2">
    <location>
        <begin position="14"/>
        <end position="36"/>
    </location>
</feature>
<sequence length="667" mass="74418">MVSAYDLYTATLKRGGGKGKAHEDAGTSKKQASCGEANSTPEQLCRQFKKSLSNDKVAVHFVGSWDTVSSVGVLKGENLPETTNGMKHVCAFRHALALDELRVKFLPEYANGGEGPPPPPQASQSSDTFNPFHNTKSTTQGRKHGGNIKEVWFAGSHSDVGGGIAENLENNSFGPSLRWMTYEAILWGLRMNPFHNKWVLPTSISSMDWRWNVLEVLPISHLSYKNSVAVTRIPHLKSPRQIKPGQRIHESVFELIDRKPKYRPKAKLPEGLNGWKKEHLEAYIEVDPYIQPNKILDAIQGNEEGVDYDGLLNLSKTGKFSVLSQHCTKILTTVDDYLEIGIMAIRERQEAESILATALVNESRKSHSTERNARVATISKILDKCFDIIPVEFLTDENPEPPPSAWAILDTLYPEPSPARSKFLHRFADRNTRLEQTEKEIEKYSKALETGSDASKRVRLGYVKKLVVGLLDLLVLTTPHIDGTYKAALHDLYKKALRFPELSYSDRSALIKSMANGINKNYDIGLEGFLDERISLTKSLFKLTPPENASRDDYLHDLLPTLYQRFEETSQPKDIDEILSFNSEILDLLSASQTHAGAISLACTLASSYMAQFKLTGQFTHVDEALLHLQGGILSSRPSDPDRADLLDIQGVVSIMRSGGKRCRFTT</sequence>
<feature type="compositionally biased region" description="Polar residues" evidence="2">
    <location>
        <begin position="122"/>
        <end position="140"/>
    </location>
</feature>
<dbReference type="PANTHER" id="PTHR33840">
    <property type="match status" value="1"/>
</dbReference>
<evidence type="ECO:0000256" key="2">
    <source>
        <dbReference type="SAM" id="MobiDB-lite"/>
    </source>
</evidence>
<feature type="domain" description="T6SS Phospholipase effector Tle1-like catalytic" evidence="3">
    <location>
        <begin position="24"/>
        <end position="181"/>
    </location>
</feature>
<dbReference type="AlphaFoldDB" id="A0A8H8CQL8"/>
<evidence type="ECO:0000313" key="4">
    <source>
        <dbReference type="EMBL" id="KAG5173239.1"/>
    </source>
</evidence>
<evidence type="ECO:0000259" key="3">
    <source>
        <dbReference type="Pfam" id="PF09994"/>
    </source>
</evidence>
<feature type="region of interest" description="Disordered" evidence="2">
    <location>
        <begin position="108"/>
        <end position="145"/>
    </location>
</feature>
<protein>
    <recommendedName>
        <fullName evidence="3">T6SS Phospholipase effector Tle1-like catalytic domain-containing protein</fullName>
    </recommendedName>
</protein>
<dbReference type="InterPro" id="IPR018712">
    <property type="entry name" value="Tle1-like_cat"/>
</dbReference>
<dbReference type="OrthoDB" id="3264987at2759"/>
<name>A0A8H8CQL8_PSICU</name>
<proteinExistence type="predicted"/>
<keyword evidence="1" id="KW-0175">Coiled coil</keyword>
<organism evidence="4">
    <name type="scientific">Psilocybe cubensis</name>
    <name type="common">Psychedelic mushroom</name>
    <name type="synonym">Stropharia cubensis</name>
    <dbReference type="NCBI Taxonomy" id="181762"/>
    <lineage>
        <taxon>Eukaryota</taxon>
        <taxon>Fungi</taxon>
        <taxon>Dikarya</taxon>
        <taxon>Basidiomycota</taxon>
        <taxon>Agaricomycotina</taxon>
        <taxon>Agaricomycetes</taxon>
        <taxon>Agaricomycetidae</taxon>
        <taxon>Agaricales</taxon>
        <taxon>Agaricineae</taxon>
        <taxon>Strophariaceae</taxon>
        <taxon>Psilocybe</taxon>
    </lineage>
</organism>
<reference evidence="4" key="1">
    <citation type="submission" date="2021-02" db="EMBL/GenBank/DDBJ databases">
        <title>Psilocybe cubensis genome.</title>
        <authorList>
            <person name="Mckernan K.J."/>
            <person name="Crawford S."/>
            <person name="Trippe A."/>
            <person name="Kane L.T."/>
            <person name="Mclaughlin S."/>
        </authorList>
    </citation>
    <scope>NUCLEOTIDE SEQUENCE [LARGE SCALE GENOMIC DNA]</scope>
    <source>
        <strain evidence="4">MGC-MH-2018</strain>
    </source>
</reference>
<feature type="coiled-coil region" evidence="1">
    <location>
        <begin position="427"/>
        <end position="454"/>
    </location>
</feature>
<gene>
    <name evidence="4" type="ORF">JR316_002749</name>
</gene>
<comment type="caution">
    <text evidence="4">The sequence shown here is derived from an EMBL/GenBank/DDBJ whole genome shotgun (WGS) entry which is preliminary data.</text>
</comment>
<dbReference type="Pfam" id="PF09994">
    <property type="entry name" value="T6SS_Tle1-like_cat"/>
    <property type="match status" value="1"/>
</dbReference>
<dbReference type="EMBL" id="JAFIQS010000002">
    <property type="protein sequence ID" value="KAG5173239.1"/>
    <property type="molecule type" value="Genomic_DNA"/>
</dbReference>
<evidence type="ECO:0000256" key="1">
    <source>
        <dbReference type="SAM" id="Coils"/>
    </source>
</evidence>
<dbReference type="PANTHER" id="PTHR33840:SF1">
    <property type="entry name" value="TLE1 PHOSPHOLIPASE DOMAIN-CONTAINING PROTEIN"/>
    <property type="match status" value="1"/>
</dbReference>
<accession>A0A8H8CQL8</accession>